<feature type="transmembrane region" description="Helical" evidence="6">
    <location>
        <begin position="34"/>
        <end position="51"/>
    </location>
</feature>
<reference evidence="7 8" key="1">
    <citation type="submission" date="2018-12" db="EMBL/GenBank/DDBJ databases">
        <title>Complete genome sequence of Flaviflexus salsibiostraticola KCTC 33148.</title>
        <authorList>
            <person name="Bae J.-W."/>
        </authorList>
    </citation>
    <scope>NUCLEOTIDE SEQUENCE [LARGE SCALE GENOMIC DNA]</scope>
    <source>
        <strain evidence="7 8">KCTC 33148</strain>
    </source>
</reference>
<organism evidence="7 8">
    <name type="scientific">Flaviflexus salsibiostraticola</name>
    <dbReference type="NCBI Taxonomy" id="1282737"/>
    <lineage>
        <taxon>Bacteria</taxon>
        <taxon>Bacillati</taxon>
        <taxon>Actinomycetota</taxon>
        <taxon>Actinomycetes</taxon>
        <taxon>Actinomycetales</taxon>
        <taxon>Actinomycetaceae</taxon>
        <taxon>Flaviflexus</taxon>
    </lineage>
</organism>
<dbReference type="InterPro" id="IPR007208">
    <property type="entry name" value="MrpF/PhaF-like"/>
</dbReference>
<feature type="transmembrane region" description="Helical" evidence="6">
    <location>
        <begin position="6"/>
        <end position="22"/>
    </location>
</feature>
<feature type="transmembrane region" description="Helical" evidence="6">
    <location>
        <begin position="57"/>
        <end position="76"/>
    </location>
</feature>
<evidence type="ECO:0000256" key="4">
    <source>
        <dbReference type="ARBA" id="ARBA00022989"/>
    </source>
</evidence>
<dbReference type="GO" id="GO:0005886">
    <property type="term" value="C:plasma membrane"/>
    <property type="evidence" value="ECO:0007669"/>
    <property type="project" value="UniProtKB-SubCell"/>
</dbReference>
<keyword evidence="5 6" id="KW-0472">Membrane</keyword>
<dbReference type="AlphaFoldDB" id="A0A3Q8WUY8"/>
<dbReference type="GO" id="GO:0015075">
    <property type="term" value="F:monoatomic ion transmembrane transporter activity"/>
    <property type="evidence" value="ECO:0007669"/>
    <property type="project" value="InterPro"/>
</dbReference>
<dbReference type="Pfam" id="PF04066">
    <property type="entry name" value="MrpF_PhaF"/>
    <property type="match status" value="1"/>
</dbReference>
<proteinExistence type="predicted"/>
<dbReference type="EMBL" id="CP034438">
    <property type="protein sequence ID" value="AZN30694.1"/>
    <property type="molecule type" value="Genomic_DNA"/>
</dbReference>
<comment type="subcellular location">
    <subcellularLocation>
        <location evidence="1">Cell membrane</location>
        <topology evidence="1">Multi-pass membrane protein</topology>
    </subcellularLocation>
</comment>
<dbReference type="KEGG" id="fsl:EJO69_10565"/>
<evidence type="ECO:0000256" key="3">
    <source>
        <dbReference type="ARBA" id="ARBA00022692"/>
    </source>
</evidence>
<evidence type="ECO:0000256" key="2">
    <source>
        <dbReference type="ARBA" id="ARBA00022475"/>
    </source>
</evidence>
<keyword evidence="8" id="KW-1185">Reference proteome</keyword>
<keyword evidence="3 6" id="KW-0812">Transmembrane</keyword>
<accession>A0A3Q8WUY8</accession>
<name>A0A3Q8WUY8_9ACTO</name>
<dbReference type="OrthoDB" id="3402829at2"/>
<gene>
    <name evidence="7" type="ORF">EJO69_10565</name>
</gene>
<evidence type="ECO:0000313" key="7">
    <source>
        <dbReference type="EMBL" id="AZN30694.1"/>
    </source>
</evidence>
<dbReference type="RefSeq" id="WP_126041670.1">
    <property type="nucleotide sequence ID" value="NZ_CP034438.1"/>
</dbReference>
<sequence>MLVIDLAIVVISATILLAVWRIRTSSIPADQVIAADLLTFSVVALIALIGVRSARIGTFDLIVIATLVAFLAAVSLSRAMTGGRR</sequence>
<evidence type="ECO:0000256" key="5">
    <source>
        <dbReference type="ARBA" id="ARBA00023136"/>
    </source>
</evidence>
<evidence type="ECO:0000256" key="6">
    <source>
        <dbReference type="SAM" id="Phobius"/>
    </source>
</evidence>
<evidence type="ECO:0000256" key="1">
    <source>
        <dbReference type="ARBA" id="ARBA00004651"/>
    </source>
</evidence>
<keyword evidence="4 6" id="KW-1133">Transmembrane helix</keyword>
<protein>
    <submittedName>
        <fullName evidence="7">Pesticidal protein Cry26Aa</fullName>
    </submittedName>
</protein>
<evidence type="ECO:0000313" key="8">
    <source>
        <dbReference type="Proteomes" id="UP000270021"/>
    </source>
</evidence>
<dbReference type="Proteomes" id="UP000270021">
    <property type="component" value="Chromosome"/>
</dbReference>
<keyword evidence="2" id="KW-1003">Cell membrane</keyword>